<dbReference type="GO" id="GO:0005886">
    <property type="term" value="C:plasma membrane"/>
    <property type="evidence" value="ECO:0007669"/>
    <property type="project" value="TreeGrafter"/>
</dbReference>
<feature type="domain" description="G-protein coupled receptors family 2 profile 2" evidence="7">
    <location>
        <begin position="348"/>
        <end position="629"/>
    </location>
</feature>
<dbReference type="InParanoid" id="A0A5N4AIL2"/>
<dbReference type="PANTHER" id="PTHR47154:SF2">
    <property type="entry name" value="G-PROTEIN COUPLED RECEPTOR MTH-RELATED"/>
    <property type="match status" value="1"/>
</dbReference>
<dbReference type="PANTHER" id="PTHR47154">
    <property type="entry name" value="G-PROTEIN COUPLED RECEPTOR MTH-RELATED"/>
    <property type="match status" value="1"/>
</dbReference>
<evidence type="ECO:0000256" key="2">
    <source>
        <dbReference type="ARBA" id="ARBA00022692"/>
    </source>
</evidence>
<name>A0A5N4AIL2_PHOPY</name>
<dbReference type="GO" id="GO:0008528">
    <property type="term" value="F:G protein-coupled peptide receptor activity"/>
    <property type="evidence" value="ECO:0007669"/>
    <property type="project" value="TreeGrafter"/>
</dbReference>
<comment type="caution">
    <text evidence="8">The sequence shown here is derived from an EMBL/GenBank/DDBJ whole genome shotgun (WGS) entry which is preliminary data.</text>
</comment>
<evidence type="ECO:0000256" key="1">
    <source>
        <dbReference type="ARBA" id="ARBA00004141"/>
    </source>
</evidence>
<dbReference type="Gene3D" id="1.20.1070.10">
    <property type="entry name" value="Rhodopsin 7-helix transmembrane proteins"/>
    <property type="match status" value="1"/>
</dbReference>
<dbReference type="EMBL" id="VVIM01000006">
    <property type="protein sequence ID" value="KAB0797182.1"/>
    <property type="molecule type" value="Genomic_DNA"/>
</dbReference>
<keyword evidence="9" id="KW-1185">Reference proteome</keyword>
<feature type="transmembrane region" description="Helical" evidence="5">
    <location>
        <begin position="459"/>
        <end position="480"/>
    </location>
</feature>
<evidence type="ECO:0000313" key="8">
    <source>
        <dbReference type="EMBL" id="KAB0797182.1"/>
    </source>
</evidence>
<feature type="transmembrane region" description="Helical" evidence="5">
    <location>
        <begin position="351"/>
        <end position="372"/>
    </location>
</feature>
<dbReference type="PROSITE" id="PS50261">
    <property type="entry name" value="G_PROTEIN_RECEP_F2_4"/>
    <property type="match status" value="1"/>
</dbReference>
<keyword evidence="4 5" id="KW-0472">Membrane</keyword>
<evidence type="ECO:0000256" key="5">
    <source>
        <dbReference type="SAM" id="Phobius"/>
    </source>
</evidence>
<dbReference type="InterPro" id="IPR017981">
    <property type="entry name" value="GPCR_2-like_7TM"/>
</dbReference>
<dbReference type="FunCoup" id="A0A5N4AIL2">
    <property type="interactions" value="17"/>
</dbReference>
<dbReference type="OrthoDB" id="6134459at2759"/>
<feature type="transmembrane region" description="Helical" evidence="5">
    <location>
        <begin position="573"/>
        <end position="593"/>
    </location>
</feature>
<keyword evidence="3 5" id="KW-1133">Transmembrane helix</keyword>
<comment type="subcellular location">
    <subcellularLocation>
        <location evidence="1">Membrane</location>
        <topology evidence="1">Multi-pass membrane protein</topology>
    </subcellularLocation>
</comment>
<keyword evidence="2 5" id="KW-0812">Transmembrane</keyword>
<accession>A0A5N4AIL2</accession>
<feature type="signal peptide" evidence="6">
    <location>
        <begin position="1"/>
        <end position="19"/>
    </location>
</feature>
<dbReference type="Proteomes" id="UP000327044">
    <property type="component" value="Unassembled WGS sequence"/>
</dbReference>
<proteinExistence type="predicted"/>
<evidence type="ECO:0000259" key="7">
    <source>
        <dbReference type="PROSITE" id="PS50261"/>
    </source>
</evidence>
<organism evidence="8 9">
    <name type="scientific">Photinus pyralis</name>
    <name type="common">Common eastern firefly</name>
    <name type="synonym">Lampyris pyralis</name>
    <dbReference type="NCBI Taxonomy" id="7054"/>
    <lineage>
        <taxon>Eukaryota</taxon>
        <taxon>Metazoa</taxon>
        <taxon>Ecdysozoa</taxon>
        <taxon>Arthropoda</taxon>
        <taxon>Hexapoda</taxon>
        <taxon>Insecta</taxon>
        <taxon>Pterygota</taxon>
        <taxon>Neoptera</taxon>
        <taxon>Endopterygota</taxon>
        <taxon>Coleoptera</taxon>
        <taxon>Polyphaga</taxon>
        <taxon>Elateriformia</taxon>
        <taxon>Elateroidea</taxon>
        <taxon>Lampyridae</taxon>
        <taxon>Lampyrinae</taxon>
        <taxon>Photinus</taxon>
    </lineage>
</organism>
<reference evidence="8 9" key="1">
    <citation type="journal article" date="2018" name="Elife">
        <title>Firefly genomes illuminate parallel origins of bioluminescence in beetles.</title>
        <authorList>
            <person name="Fallon T.R."/>
            <person name="Lower S.E."/>
            <person name="Chang C.H."/>
            <person name="Bessho-Uehara M."/>
            <person name="Martin G.J."/>
            <person name="Bewick A.J."/>
            <person name="Behringer M."/>
            <person name="Debat H.J."/>
            <person name="Wong I."/>
            <person name="Day J.C."/>
            <person name="Suvorov A."/>
            <person name="Silva C.J."/>
            <person name="Stanger-Hall K.F."/>
            <person name="Hall D.W."/>
            <person name="Schmitz R.J."/>
            <person name="Nelson D.R."/>
            <person name="Lewis S.M."/>
            <person name="Shigenobu S."/>
            <person name="Bybee S.M."/>
            <person name="Larracuente A.M."/>
            <person name="Oba Y."/>
            <person name="Weng J.K."/>
        </authorList>
    </citation>
    <scope>NUCLEOTIDE SEQUENCE [LARGE SCALE GENOMIC DNA]</scope>
    <source>
        <strain evidence="8">1611_PpyrPB1</strain>
        <tissue evidence="8">Whole body</tissue>
    </source>
</reference>
<dbReference type="InterPro" id="IPR051384">
    <property type="entry name" value="Mth_GPCR"/>
</dbReference>
<dbReference type="InterPro" id="IPR000832">
    <property type="entry name" value="GPCR_2_secretin-like"/>
</dbReference>
<feature type="transmembrane region" description="Helical" evidence="5">
    <location>
        <begin position="416"/>
        <end position="439"/>
    </location>
</feature>
<dbReference type="AlphaFoldDB" id="A0A5N4AIL2"/>
<dbReference type="GO" id="GO:0007166">
    <property type="term" value="P:cell surface receptor signaling pathway"/>
    <property type="evidence" value="ECO:0007669"/>
    <property type="project" value="InterPro"/>
</dbReference>
<protein>
    <recommendedName>
        <fullName evidence="7">G-protein coupled receptors family 2 profile 2 domain-containing protein</fullName>
    </recommendedName>
</protein>
<evidence type="ECO:0000256" key="4">
    <source>
        <dbReference type="ARBA" id="ARBA00023136"/>
    </source>
</evidence>
<evidence type="ECO:0000256" key="6">
    <source>
        <dbReference type="SAM" id="SignalP"/>
    </source>
</evidence>
<feature type="chain" id="PRO_5024450240" description="G-protein coupled receptors family 2 profile 2 domain-containing protein" evidence="6">
    <location>
        <begin position="20"/>
        <end position="674"/>
    </location>
</feature>
<evidence type="ECO:0000313" key="9">
    <source>
        <dbReference type="Proteomes" id="UP000327044"/>
    </source>
</evidence>
<feature type="transmembrane region" description="Helical" evidence="5">
    <location>
        <begin position="384"/>
        <end position="404"/>
    </location>
</feature>
<sequence>MLRLHVIAVCVTYLHYSNAFIEQLVYKNQVPKCCSEGEALALDPNGNNPSLPYQCTFDVNRTSHILINETLSSFPWGLSERVSCIDNFIGEYPAERRVAMVNAETFEMNFLRLRQFSKCCPVDKAYDAMTHGCVLLENGTDTSLVEDILYDYLDKHLIYLNIGMSHCKSVLADYEVPSFDDILYQSDGSVTLENHNKNLNNYCIDKVFGGDTFIVRGCEDFSVCKKQENGTGVGCIAKCCDDGYYYKEGSKCRFDFSTGMNLFNDSKVISPYEPFAIVQGHNCTHYIVDVDWNYTLDRMGFLNLYLDDEIEQHPGIENQYCFEEVDIGATKGRRLFLCFKEDTNEAIKFQIYRIFLVFSCVFLILTLVGYICLPEMQNLHGKTLMCHCGSLLVAFIILAVLQFFPKHEGAYCKTMGYITMYTFHAAFMWSNVMCFDIWWTFGSMRVDGINQKKRERKRFLWYCLYSWTIPLVITLSAFTVQEFKSSLPESMEPLAPALGDFSCFFEESTNLVAFLVWFMLPIAIVCVCNTFFFVKTIMYCYKVKNEIEKMMDSNLSKNECNKILIADKERLRMVVRLLLVMGIPWMFEAISGACIPPDAGGPLEVVEIIFDSINVLQGFFIFCVFVLKMKFLKALKRRFTGKKRPHRIIRSNYSGVTASSYIDVTSPKLVNIST</sequence>
<evidence type="ECO:0000256" key="3">
    <source>
        <dbReference type="ARBA" id="ARBA00022989"/>
    </source>
</evidence>
<dbReference type="CDD" id="cd15039">
    <property type="entry name" value="7tmB3_Methuselah-like"/>
    <property type="match status" value="1"/>
</dbReference>
<feature type="transmembrane region" description="Helical" evidence="5">
    <location>
        <begin position="511"/>
        <end position="534"/>
    </location>
</feature>
<gene>
    <name evidence="8" type="ORF">PPYR_08176</name>
</gene>
<feature type="transmembrane region" description="Helical" evidence="5">
    <location>
        <begin position="605"/>
        <end position="627"/>
    </location>
</feature>
<keyword evidence="6" id="KW-0732">Signal</keyword>
<dbReference type="Pfam" id="PF00002">
    <property type="entry name" value="7tm_2"/>
    <property type="match status" value="1"/>
</dbReference>